<evidence type="ECO:0000256" key="3">
    <source>
        <dbReference type="ARBA" id="ARBA00022448"/>
    </source>
</evidence>
<dbReference type="HOGENOM" id="CLU_745169_0_0_2"/>
<comment type="similarity">
    <text evidence="2">Belongs to the ABC-2 integral membrane protein family.</text>
</comment>
<keyword evidence="3" id="KW-0813">Transport</keyword>
<accession>F0T8E6</accession>
<dbReference type="InterPro" id="IPR013525">
    <property type="entry name" value="ABC2_TM"/>
</dbReference>
<sequence length="371" mass="39703">MENENFKAMVSNIARKGFKNKQTLGFAVVAPLIVLIVLGYMVTMAGYTEPVKIGVINNDKGIGNFSAATSIVNEIKNQENVTVLYINEADVKNDLDDKTITAAVTFPENFTTSLAKNNADLNIELEGTDQTANMLVSKAVSTSVSTVAAKTTNQTSPLKINVDNLYGNGLDFTDLFMYRFMTIVTLVLSVLLGLFSIMGDKETEVFKNRAATPIKTVFAYITGLSVFALILALITLAFGIYALGLTIVGNTGAAALLMFLIAMVGLSLGVLIASITRTRTQGMGLFGLLLILQIVFSGTFVPVSKFNSLTQLISYSLPLTYSLDSMKSIFIKGFTLGEVGTDITALIIIFAVALILSMIGLKTVQGTGNGK</sequence>
<name>F0T8E6_METLA</name>
<feature type="transmembrane region" description="Helical" evidence="8">
    <location>
        <begin position="24"/>
        <end position="42"/>
    </location>
</feature>
<dbReference type="EMBL" id="CP002551">
    <property type="protein sequence ID" value="ADZ09697.1"/>
    <property type="molecule type" value="Genomic_DNA"/>
</dbReference>
<dbReference type="PANTHER" id="PTHR30294">
    <property type="entry name" value="MEMBRANE COMPONENT OF ABC TRANSPORTER YHHJ-RELATED"/>
    <property type="match status" value="1"/>
</dbReference>
<proteinExistence type="inferred from homology"/>
<feature type="transmembrane region" description="Helical" evidence="8">
    <location>
        <begin position="285"/>
        <end position="303"/>
    </location>
</feature>
<dbReference type="OrthoDB" id="70172at2157"/>
<dbReference type="eggNOG" id="arCOG01463">
    <property type="taxonomic scope" value="Archaea"/>
</dbReference>
<evidence type="ECO:0000259" key="9">
    <source>
        <dbReference type="PROSITE" id="PS51012"/>
    </source>
</evidence>
<reference evidence="11" key="1">
    <citation type="submission" date="2011-02" db="EMBL/GenBank/DDBJ databases">
        <title>Complete sequence of Methanobacterium sp. AL-21.</title>
        <authorList>
            <consortium name="US DOE Joint Genome Institute"/>
            <person name="Lucas S."/>
            <person name="Copeland A."/>
            <person name="Lapidus A."/>
            <person name="Cheng J.-F."/>
            <person name="Goodwin L."/>
            <person name="Pitluck S."/>
            <person name="Chertkov O."/>
            <person name="Detter J.C."/>
            <person name="Han C."/>
            <person name="Tapia R."/>
            <person name="Land M."/>
            <person name="Hauser L."/>
            <person name="Kyrpides N."/>
            <person name="Ivanova N."/>
            <person name="Mikhailova N."/>
            <person name="Pagani I."/>
            <person name="Cadillo-Quiroz H."/>
            <person name="Imachi H."/>
            <person name="Zinder S."/>
            <person name="Liu W."/>
            <person name="Woyke T."/>
        </authorList>
    </citation>
    <scope>NUCLEOTIDE SEQUENCE [LARGE SCALE GENOMIC DNA]</scope>
    <source>
        <strain evidence="11">AL-21</strain>
    </source>
</reference>
<feature type="transmembrane region" description="Helical" evidence="8">
    <location>
        <begin position="176"/>
        <end position="197"/>
    </location>
</feature>
<gene>
    <name evidence="10" type="ordered locus">Metbo_1460</name>
</gene>
<feature type="transmembrane region" description="Helical" evidence="8">
    <location>
        <begin position="343"/>
        <end position="361"/>
    </location>
</feature>
<keyword evidence="7 8" id="KW-0472">Membrane</keyword>
<keyword evidence="4" id="KW-1003">Cell membrane</keyword>
<dbReference type="RefSeq" id="WP_013645048.1">
    <property type="nucleotide sequence ID" value="NC_015216.1"/>
</dbReference>
<keyword evidence="5 8" id="KW-0812">Transmembrane</keyword>
<dbReference type="PROSITE" id="PS51012">
    <property type="entry name" value="ABC_TM2"/>
    <property type="match status" value="1"/>
</dbReference>
<evidence type="ECO:0000256" key="5">
    <source>
        <dbReference type="ARBA" id="ARBA00022692"/>
    </source>
</evidence>
<protein>
    <submittedName>
        <fullName evidence="10">ABC-2 type transporter</fullName>
    </submittedName>
</protein>
<reference evidence="10 11" key="2">
    <citation type="journal article" date="2014" name="Int. J. Syst. Evol. Microbiol.">
        <title>Methanobacterium paludis sp. nov. and a novel strain of Methanobacterium lacus isolated from northern peatlands.</title>
        <authorList>
            <person name="Cadillo-Quiroz H."/>
            <person name="Brauer S.L."/>
            <person name="Goodson N."/>
            <person name="Yavitt J.B."/>
            <person name="Zinder S.H."/>
        </authorList>
    </citation>
    <scope>NUCLEOTIDE SEQUENCE [LARGE SCALE GENOMIC DNA]</scope>
    <source>
        <strain evidence="10 11">AL-21</strain>
    </source>
</reference>
<dbReference type="KEGG" id="mel:Metbo_1460"/>
<evidence type="ECO:0000256" key="4">
    <source>
        <dbReference type="ARBA" id="ARBA00022475"/>
    </source>
</evidence>
<dbReference type="InterPro" id="IPR047817">
    <property type="entry name" value="ABC2_TM_bact-type"/>
</dbReference>
<dbReference type="GO" id="GO:0005886">
    <property type="term" value="C:plasma membrane"/>
    <property type="evidence" value="ECO:0007669"/>
    <property type="project" value="UniProtKB-SubCell"/>
</dbReference>
<dbReference type="Proteomes" id="UP000007490">
    <property type="component" value="Chromosome"/>
</dbReference>
<evidence type="ECO:0000256" key="6">
    <source>
        <dbReference type="ARBA" id="ARBA00022989"/>
    </source>
</evidence>
<dbReference type="GO" id="GO:0140359">
    <property type="term" value="F:ABC-type transporter activity"/>
    <property type="evidence" value="ECO:0007669"/>
    <property type="project" value="InterPro"/>
</dbReference>
<evidence type="ECO:0000256" key="1">
    <source>
        <dbReference type="ARBA" id="ARBA00004651"/>
    </source>
</evidence>
<evidence type="ECO:0000256" key="7">
    <source>
        <dbReference type="ARBA" id="ARBA00023136"/>
    </source>
</evidence>
<dbReference type="PANTHER" id="PTHR30294:SF38">
    <property type="entry name" value="TRANSPORT PERMEASE PROTEIN"/>
    <property type="match status" value="1"/>
</dbReference>
<organism evidence="10 11">
    <name type="scientific">Methanobacterium lacus (strain AL-21)</name>
    <dbReference type="NCBI Taxonomy" id="877455"/>
    <lineage>
        <taxon>Archaea</taxon>
        <taxon>Methanobacteriati</taxon>
        <taxon>Methanobacteriota</taxon>
        <taxon>Methanomada group</taxon>
        <taxon>Methanobacteria</taxon>
        <taxon>Methanobacteriales</taxon>
        <taxon>Methanobacteriaceae</taxon>
        <taxon>Methanobacterium</taxon>
    </lineage>
</organism>
<evidence type="ECO:0000313" key="10">
    <source>
        <dbReference type="EMBL" id="ADZ09697.1"/>
    </source>
</evidence>
<dbReference type="STRING" id="877455.Metbo_1460"/>
<keyword evidence="6 8" id="KW-1133">Transmembrane helix</keyword>
<evidence type="ECO:0000313" key="11">
    <source>
        <dbReference type="Proteomes" id="UP000007490"/>
    </source>
</evidence>
<evidence type="ECO:0000256" key="2">
    <source>
        <dbReference type="ARBA" id="ARBA00007783"/>
    </source>
</evidence>
<dbReference type="GeneID" id="10277911"/>
<comment type="subcellular location">
    <subcellularLocation>
        <location evidence="1">Cell membrane</location>
        <topology evidence="1">Multi-pass membrane protein</topology>
    </subcellularLocation>
</comment>
<keyword evidence="11" id="KW-1185">Reference proteome</keyword>
<dbReference type="Gene3D" id="3.40.1710.10">
    <property type="entry name" value="abc type-2 transporter like domain"/>
    <property type="match status" value="1"/>
</dbReference>
<dbReference type="AlphaFoldDB" id="F0T8E6"/>
<feature type="domain" description="ABC transmembrane type-2" evidence="9">
    <location>
        <begin position="129"/>
        <end position="364"/>
    </location>
</feature>
<dbReference type="InterPro" id="IPR051449">
    <property type="entry name" value="ABC-2_transporter_component"/>
</dbReference>
<evidence type="ECO:0000256" key="8">
    <source>
        <dbReference type="SAM" id="Phobius"/>
    </source>
</evidence>
<dbReference type="Pfam" id="PF12698">
    <property type="entry name" value="ABC2_membrane_3"/>
    <property type="match status" value="1"/>
</dbReference>
<feature type="transmembrane region" description="Helical" evidence="8">
    <location>
        <begin position="253"/>
        <end position="273"/>
    </location>
</feature>
<feature type="transmembrane region" description="Helical" evidence="8">
    <location>
        <begin position="217"/>
        <end position="241"/>
    </location>
</feature>